<keyword evidence="3" id="KW-0285">Flavoprotein</keyword>
<evidence type="ECO:0000313" key="8">
    <source>
        <dbReference type="Proteomes" id="UP000320333"/>
    </source>
</evidence>
<protein>
    <recommendedName>
        <fullName evidence="6">FAD dependent oxidoreductase domain-containing protein</fullName>
    </recommendedName>
</protein>
<evidence type="ECO:0000313" key="7">
    <source>
        <dbReference type="EMBL" id="TPX54736.1"/>
    </source>
</evidence>
<dbReference type="PANTHER" id="PTHR10961">
    <property type="entry name" value="PEROXISOMAL SARCOSINE OXIDASE"/>
    <property type="match status" value="1"/>
</dbReference>
<comment type="similarity">
    <text evidence="2">Belongs to the MSOX/MTOX family.</text>
</comment>
<dbReference type="GO" id="GO:0008115">
    <property type="term" value="F:sarcosine oxidase activity"/>
    <property type="evidence" value="ECO:0007669"/>
    <property type="project" value="TreeGrafter"/>
</dbReference>
<evidence type="ECO:0000256" key="4">
    <source>
        <dbReference type="ARBA" id="ARBA00022827"/>
    </source>
</evidence>
<comment type="cofactor">
    <cofactor evidence="1">
        <name>FAD</name>
        <dbReference type="ChEBI" id="CHEBI:57692"/>
    </cofactor>
</comment>
<proteinExistence type="inferred from homology"/>
<name>A0A507DT79_9FUNG</name>
<gene>
    <name evidence="7" type="ORF">CcCBS67573_g09544</name>
</gene>
<sequence length="447" mass="48825">MKICIVGGGVFGLSTALSLQRRGHSVTVFDRLPVPAEDAASTDISKVIRPDYASQRLYQRLALASIKAFKSQWNPDAERRLGRALYVETGCLFATRASEMNAFERESIETLALDGVRVEKVPRERVAQLMGNAFANEFPYGYFNASAGFAYSGLTIEYMALLAQEADVKFVCGGNAGTFAAFVYSPSNGKTVVGIKTMDGAVHHADRVIVAAGSWTPSLVPQLRGLCEPSAQPVIHFKLPDKLKNSYAPHKFPVWFADVSETGFYGFPVSELTGELKIANHGPGFKSSFHLDTSPASRVSQPAKSVVTPTAIPKPAVDMYRKFLARAFPETNQLDITRTRLCWYCESWDGNFFIDAVPGMSNCFVATGGSGHGFKFAPVLGDVIADIVEGKPSEFRELFQWREKPVGCEDELDAIRKGKAGTAAPVYLEQVEMCGETDLVARESSRL</sequence>
<dbReference type="EMBL" id="QEAP01000880">
    <property type="protein sequence ID" value="TPX54736.1"/>
    <property type="molecule type" value="Genomic_DNA"/>
</dbReference>
<evidence type="ECO:0000259" key="6">
    <source>
        <dbReference type="Pfam" id="PF01266"/>
    </source>
</evidence>
<dbReference type="InterPro" id="IPR006076">
    <property type="entry name" value="FAD-dep_OxRdtase"/>
</dbReference>
<dbReference type="Gene3D" id="3.30.9.10">
    <property type="entry name" value="D-Amino Acid Oxidase, subunit A, domain 2"/>
    <property type="match status" value="1"/>
</dbReference>
<organism evidence="7 8">
    <name type="scientific">Chytriomyces confervae</name>
    <dbReference type="NCBI Taxonomy" id="246404"/>
    <lineage>
        <taxon>Eukaryota</taxon>
        <taxon>Fungi</taxon>
        <taxon>Fungi incertae sedis</taxon>
        <taxon>Chytridiomycota</taxon>
        <taxon>Chytridiomycota incertae sedis</taxon>
        <taxon>Chytridiomycetes</taxon>
        <taxon>Chytridiales</taxon>
        <taxon>Chytriomycetaceae</taxon>
        <taxon>Chytriomyces</taxon>
    </lineage>
</organism>
<reference evidence="7 8" key="1">
    <citation type="journal article" date="2019" name="Sci. Rep.">
        <title>Comparative genomics of chytrid fungi reveal insights into the obligate biotrophic and pathogenic lifestyle of Synchytrium endobioticum.</title>
        <authorList>
            <person name="van de Vossenberg B.T.L.H."/>
            <person name="Warris S."/>
            <person name="Nguyen H.D.T."/>
            <person name="van Gent-Pelzer M.P.E."/>
            <person name="Joly D.L."/>
            <person name="van de Geest H.C."/>
            <person name="Bonants P.J.M."/>
            <person name="Smith D.S."/>
            <person name="Levesque C.A."/>
            <person name="van der Lee T.A.J."/>
        </authorList>
    </citation>
    <scope>NUCLEOTIDE SEQUENCE [LARGE SCALE GENOMIC DNA]</scope>
    <source>
        <strain evidence="7 8">CBS 675.73</strain>
    </source>
</reference>
<evidence type="ECO:0000256" key="2">
    <source>
        <dbReference type="ARBA" id="ARBA00010989"/>
    </source>
</evidence>
<comment type="caution">
    <text evidence="7">The sequence shown here is derived from an EMBL/GenBank/DDBJ whole genome shotgun (WGS) entry which is preliminary data.</text>
</comment>
<dbReference type="Proteomes" id="UP000320333">
    <property type="component" value="Unassembled WGS sequence"/>
</dbReference>
<evidence type="ECO:0000256" key="3">
    <source>
        <dbReference type="ARBA" id="ARBA00022630"/>
    </source>
</evidence>
<dbReference type="SUPFAM" id="SSF51905">
    <property type="entry name" value="FAD/NAD(P)-binding domain"/>
    <property type="match status" value="1"/>
</dbReference>
<dbReference type="InterPro" id="IPR045170">
    <property type="entry name" value="MTOX"/>
</dbReference>
<dbReference type="Gene3D" id="3.50.50.60">
    <property type="entry name" value="FAD/NAD(P)-binding domain"/>
    <property type="match status" value="1"/>
</dbReference>
<dbReference type="GO" id="GO:0050660">
    <property type="term" value="F:flavin adenine dinucleotide binding"/>
    <property type="evidence" value="ECO:0007669"/>
    <property type="project" value="InterPro"/>
</dbReference>
<accession>A0A507DT79</accession>
<dbReference type="SUPFAM" id="SSF54373">
    <property type="entry name" value="FAD-linked reductases, C-terminal domain"/>
    <property type="match status" value="1"/>
</dbReference>
<evidence type="ECO:0000256" key="5">
    <source>
        <dbReference type="ARBA" id="ARBA00023002"/>
    </source>
</evidence>
<keyword evidence="5" id="KW-0560">Oxidoreductase</keyword>
<feature type="domain" description="FAD dependent oxidoreductase" evidence="6">
    <location>
        <begin position="2"/>
        <end position="386"/>
    </location>
</feature>
<keyword evidence="4" id="KW-0274">FAD</keyword>
<keyword evidence="8" id="KW-1185">Reference proteome</keyword>
<dbReference type="AlphaFoldDB" id="A0A507DT79"/>
<dbReference type="STRING" id="246404.A0A507DT79"/>
<dbReference type="Pfam" id="PF01266">
    <property type="entry name" value="DAO"/>
    <property type="match status" value="1"/>
</dbReference>
<dbReference type="OrthoDB" id="2219495at2759"/>
<evidence type="ECO:0000256" key="1">
    <source>
        <dbReference type="ARBA" id="ARBA00001974"/>
    </source>
</evidence>
<dbReference type="InterPro" id="IPR036188">
    <property type="entry name" value="FAD/NAD-bd_sf"/>
</dbReference>
<dbReference type="PANTHER" id="PTHR10961:SF15">
    <property type="entry name" value="FAD DEPENDENT OXIDOREDUCTASE DOMAIN-CONTAINING PROTEIN"/>
    <property type="match status" value="1"/>
</dbReference>